<feature type="compositionally biased region" description="Pro residues" evidence="1">
    <location>
        <begin position="181"/>
        <end position="209"/>
    </location>
</feature>
<feature type="compositionally biased region" description="Low complexity" evidence="1">
    <location>
        <begin position="10"/>
        <end position="29"/>
    </location>
</feature>
<feature type="region of interest" description="Disordered" evidence="1">
    <location>
        <begin position="173"/>
        <end position="209"/>
    </location>
</feature>
<dbReference type="EMBL" id="CAXKWB010005215">
    <property type="protein sequence ID" value="CAL4077314.1"/>
    <property type="molecule type" value="Genomic_DNA"/>
</dbReference>
<reference evidence="3 4" key="1">
    <citation type="submission" date="2024-05" db="EMBL/GenBank/DDBJ databases">
        <authorList>
            <person name="Wallberg A."/>
        </authorList>
    </citation>
    <scope>NUCLEOTIDE SEQUENCE [LARGE SCALE GENOMIC DNA]</scope>
</reference>
<dbReference type="Proteomes" id="UP001497623">
    <property type="component" value="Unassembled WGS sequence"/>
</dbReference>
<protein>
    <submittedName>
        <fullName evidence="3">Uncharacterized protein</fullName>
    </submittedName>
</protein>
<evidence type="ECO:0000256" key="1">
    <source>
        <dbReference type="SAM" id="MobiDB-lite"/>
    </source>
</evidence>
<dbReference type="AlphaFoldDB" id="A0AAV2Q9V9"/>
<organism evidence="3 4">
    <name type="scientific">Meganyctiphanes norvegica</name>
    <name type="common">Northern krill</name>
    <name type="synonym">Thysanopoda norvegica</name>
    <dbReference type="NCBI Taxonomy" id="48144"/>
    <lineage>
        <taxon>Eukaryota</taxon>
        <taxon>Metazoa</taxon>
        <taxon>Ecdysozoa</taxon>
        <taxon>Arthropoda</taxon>
        <taxon>Crustacea</taxon>
        <taxon>Multicrustacea</taxon>
        <taxon>Malacostraca</taxon>
        <taxon>Eumalacostraca</taxon>
        <taxon>Eucarida</taxon>
        <taxon>Euphausiacea</taxon>
        <taxon>Euphausiidae</taxon>
        <taxon>Meganyctiphanes</taxon>
    </lineage>
</organism>
<keyword evidence="2" id="KW-1133">Transmembrane helix</keyword>
<feature type="region of interest" description="Disordered" evidence="1">
    <location>
        <begin position="1"/>
        <end position="29"/>
    </location>
</feature>
<evidence type="ECO:0000313" key="4">
    <source>
        <dbReference type="Proteomes" id="UP001497623"/>
    </source>
</evidence>
<keyword evidence="2" id="KW-0472">Membrane</keyword>
<feature type="transmembrane region" description="Helical" evidence="2">
    <location>
        <begin position="66"/>
        <end position="87"/>
    </location>
</feature>
<evidence type="ECO:0000256" key="2">
    <source>
        <dbReference type="SAM" id="Phobius"/>
    </source>
</evidence>
<evidence type="ECO:0000313" key="3">
    <source>
        <dbReference type="EMBL" id="CAL4077314.1"/>
    </source>
</evidence>
<name>A0AAV2Q9V9_MEGNR</name>
<gene>
    <name evidence="3" type="ORF">MNOR_LOCUS10374</name>
</gene>
<keyword evidence="2" id="KW-0812">Transmembrane</keyword>
<feature type="non-terminal residue" evidence="3">
    <location>
        <position position="1"/>
    </location>
</feature>
<keyword evidence="4" id="KW-1185">Reference proteome</keyword>
<proteinExistence type="predicted"/>
<sequence>SHISRRKVLNSRQNISSSQHSHQNSPSMASVQQQQQVPVQVYGHTSYRGHLNNGVQVGACVVGARLVSCLGFTGLSFLISGIVNIAVGSSVGSHVNLTIGIVLASLGGIMVVASIVVGCIAYKSYKNTTLTNPAQPYNPNAAYPPGYSTPYASAGAPVHSTGTGFSSQYNYSAPGGIGATQPPPPPGYPVQPGGLPPPYYAPNPSAPNM</sequence>
<accession>A0AAV2Q9V9</accession>
<feature type="transmembrane region" description="Helical" evidence="2">
    <location>
        <begin position="99"/>
        <end position="122"/>
    </location>
</feature>
<comment type="caution">
    <text evidence="3">The sequence shown here is derived from an EMBL/GenBank/DDBJ whole genome shotgun (WGS) entry which is preliminary data.</text>
</comment>